<proteinExistence type="predicted"/>
<sequence length="148" mass="17286">MPRADRASQFLPFAALKGFEEALREREKKEIKKVALTDETLDNQEHEEHEIFIMSKIINEVDVICEHKSDGSIIPLKFRFMNEDGEYDTFTVKGYRESKRKSTYTTADGIYATDSTTIFECMITVLGMKRVVRLYYDPRTNTTWRLAI</sequence>
<keyword evidence="2" id="KW-1185">Reference proteome</keyword>
<evidence type="ECO:0000313" key="2">
    <source>
        <dbReference type="Proteomes" id="UP000182624"/>
    </source>
</evidence>
<name>A0A1I5RZE1_9FIRM</name>
<dbReference type="AlphaFoldDB" id="A0A1I5RZE1"/>
<dbReference type="RefSeq" id="WP_242949338.1">
    <property type="nucleotide sequence ID" value="NZ_FOXO01000005.1"/>
</dbReference>
<dbReference type="Proteomes" id="UP000182624">
    <property type="component" value="Unassembled WGS sequence"/>
</dbReference>
<dbReference type="EMBL" id="FOXO01000005">
    <property type="protein sequence ID" value="SFP63879.1"/>
    <property type="molecule type" value="Genomic_DNA"/>
</dbReference>
<accession>A0A1I5RZE1</accession>
<protein>
    <submittedName>
        <fullName evidence="1">Uncharacterized protein</fullName>
    </submittedName>
</protein>
<organism evidence="1 2">
    <name type="scientific">Butyrivibrio proteoclasticus</name>
    <dbReference type="NCBI Taxonomy" id="43305"/>
    <lineage>
        <taxon>Bacteria</taxon>
        <taxon>Bacillati</taxon>
        <taxon>Bacillota</taxon>
        <taxon>Clostridia</taxon>
        <taxon>Lachnospirales</taxon>
        <taxon>Lachnospiraceae</taxon>
        <taxon>Butyrivibrio</taxon>
    </lineage>
</organism>
<reference evidence="2" key="1">
    <citation type="submission" date="2016-10" db="EMBL/GenBank/DDBJ databases">
        <authorList>
            <person name="Varghese N."/>
            <person name="Submissions S."/>
        </authorList>
    </citation>
    <scope>NUCLEOTIDE SEQUENCE [LARGE SCALE GENOMIC DNA]</scope>
    <source>
        <strain evidence="2">P18</strain>
    </source>
</reference>
<gene>
    <name evidence="1" type="ORF">SAMN04487928_10544</name>
</gene>
<evidence type="ECO:0000313" key="1">
    <source>
        <dbReference type="EMBL" id="SFP63879.1"/>
    </source>
</evidence>